<evidence type="ECO:0000313" key="10">
    <source>
        <dbReference type="EMBL" id="KAK7750776.1"/>
    </source>
</evidence>
<keyword evidence="6" id="KW-0464">Manganese</keyword>
<feature type="binding site" evidence="6">
    <location>
        <position position="335"/>
    </location>
    <ligand>
        <name>Mg(2+)</name>
        <dbReference type="ChEBI" id="CHEBI:18420"/>
        <label>1</label>
    </ligand>
</feature>
<evidence type="ECO:0000256" key="7">
    <source>
        <dbReference type="PIRSR" id="PIRSR604808-3"/>
    </source>
</evidence>
<keyword evidence="2 6" id="KW-0479">Metal-binding</keyword>
<gene>
    <name evidence="10" type="ORF">SLS62_007328</name>
</gene>
<feature type="site" description="Interaction with DNA substrate" evidence="7">
    <location>
        <position position="461"/>
    </location>
</feature>
<evidence type="ECO:0000256" key="8">
    <source>
        <dbReference type="SAM" id="MobiDB-lite"/>
    </source>
</evidence>
<evidence type="ECO:0000256" key="5">
    <source>
        <dbReference type="PIRSR" id="PIRSR604808-1"/>
    </source>
</evidence>
<reference evidence="10 11" key="1">
    <citation type="submission" date="2024-02" db="EMBL/GenBank/DDBJ databases">
        <title>De novo assembly and annotation of 12 fungi associated with fruit tree decline syndrome in Ontario, Canada.</title>
        <authorList>
            <person name="Sulman M."/>
            <person name="Ellouze W."/>
            <person name="Ilyukhin E."/>
        </authorList>
    </citation>
    <scope>NUCLEOTIDE SEQUENCE [LARGE SCALE GENOMIC DNA]</scope>
    <source>
        <strain evidence="10 11">M11/M66-122</strain>
    </source>
</reference>
<feature type="active site" evidence="5">
    <location>
        <position position="295"/>
    </location>
</feature>
<feature type="region of interest" description="Disordered" evidence="8">
    <location>
        <begin position="145"/>
        <end position="168"/>
    </location>
</feature>
<feature type="site" description="Transition state stabilizer" evidence="7">
    <location>
        <position position="335"/>
    </location>
</feature>
<feature type="binding site" evidence="6">
    <location>
        <position position="333"/>
    </location>
    <ligand>
        <name>Mg(2+)</name>
        <dbReference type="ChEBI" id="CHEBI:18420"/>
        <label>1</label>
    </ligand>
</feature>
<evidence type="ECO:0000256" key="6">
    <source>
        <dbReference type="PIRSR" id="PIRSR604808-2"/>
    </source>
</evidence>
<accession>A0AAN9UMY6</accession>
<dbReference type="GO" id="GO:0008311">
    <property type="term" value="F:double-stranded DNA 3'-5' DNA exonuclease activity"/>
    <property type="evidence" value="ECO:0007669"/>
    <property type="project" value="TreeGrafter"/>
</dbReference>
<feature type="binding site" evidence="6">
    <location>
        <position position="461"/>
    </location>
    <ligand>
        <name>Mg(2+)</name>
        <dbReference type="ChEBI" id="CHEBI:18420"/>
        <label>1</label>
    </ligand>
</feature>
<dbReference type="Pfam" id="PF03372">
    <property type="entry name" value="Exo_endo_phos"/>
    <property type="match status" value="1"/>
</dbReference>
<dbReference type="EMBL" id="JAKJXP020000059">
    <property type="protein sequence ID" value="KAK7750776.1"/>
    <property type="molecule type" value="Genomic_DNA"/>
</dbReference>
<keyword evidence="11" id="KW-1185">Reference proteome</keyword>
<feature type="binding site" evidence="6">
    <location>
        <position position="119"/>
    </location>
    <ligand>
        <name>Mg(2+)</name>
        <dbReference type="ChEBI" id="CHEBI:18420"/>
        <label>1</label>
    </ligand>
</feature>
<dbReference type="PANTHER" id="PTHR22748">
    <property type="entry name" value="AP ENDONUCLEASE"/>
    <property type="match status" value="1"/>
</dbReference>
<dbReference type="AlphaFoldDB" id="A0AAN9UMY6"/>
<feature type="site" description="Important for catalytic activity" evidence="7">
    <location>
        <position position="432"/>
    </location>
</feature>
<evidence type="ECO:0000256" key="4">
    <source>
        <dbReference type="ARBA" id="ARBA00022842"/>
    </source>
</evidence>
<feature type="binding site" evidence="6">
    <location>
        <position position="460"/>
    </location>
    <ligand>
        <name>Mg(2+)</name>
        <dbReference type="ChEBI" id="CHEBI:18420"/>
        <label>1</label>
    </ligand>
</feature>
<comment type="cofactor">
    <cofactor evidence="6">
        <name>Mg(2+)</name>
        <dbReference type="ChEBI" id="CHEBI:18420"/>
    </cofactor>
    <cofactor evidence="6">
        <name>Mn(2+)</name>
        <dbReference type="ChEBI" id="CHEBI:29035"/>
    </cofactor>
    <text evidence="6">Probably binds two magnesium or manganese ions per subunit.</text>
</comment>
<name>A0AAN9UMY6_9PEZI</name>
<comment type="caution">
    <text evidence="10">The sequence shown here is derived from an EMBL/GenBank/DDBJ whole genome shotgun (WGS) entry which is preliminary data.</text>
</comment>
<feature type="compositionally biased region" description="Basic and acidic residues" evidence="8">
    <location>
        <begin position="61"/>
        <end position="70"/>
    </location>
</feature>
<evidence type="ECO:0000256" key="1">
    <source>
        <dbReference type="ARBA" id="ARBA00007092"/>
    </source>
</evidence>
<dbReference type="GO" id="GO:0003906">
    <property type="term" value="F:DNA-(apurinic or apyrimidinic site) endonuclease activity"/>
    <property type="evidence" value="ECO:0007669"/>
    <property type="project" value="TreeGrafter"/>
</dbReference>
<dbReference type="InterPro" id="IPR036691">
    <property type="entry name" value="Endo/exonu/phosph_ase_sf"/>
</dbReference>
<evidence type="ECO:0000313" key="11">
    <source>
        <dbReference type="Proteomes" id="UP001320420"/>
    </source>
</evidence>
<dbReference type="SUPFAM" id="SSF56219">
    <property type="entry name" value="DNase I-like"/>
    <property type="match status" value="1"/>
</dbReference>
<feature type="compositionally biased region" description="Acidic residues" evidence="8">
    <location>
        <begin position="71"/>
        <end position="85"/>
    </location>
</feature>
<feature type="compositionally biased region" description="Basic and acidic residues" evidence="8">
    <location>
        <begin position="153"/>
        <end position="168"/>
    </location>
</feature>
<evidence type="ECO:0000259" key="9">
    <source>
        <dbReference type="Pfam" id="PF03372"/>
    </source>
</evidence>
<comment type="similarity">
    <text evidence="1">Belongs to the DNA repair enzymes AP/ExoA family.</text>
</comment>
<dbReference type="GO" id="GO:0006284">
    <property type="term" value="P:base-excision repair"/>
    <property type="evidence" value="ECO:0007669"/>
    <property type="project" value="TreeGrafter"/>
</dbReference>
<dbReference type="InterPro" id="IPR005135">
    <property type="entry name" value="Endo/exonuclease/phosphatase"/>
</dbReference>
<dbReference type="PROSITE" id="PS51435">
    <property type="entry name" value="AP_NUCLEASE_F1_4"/>
    <property type="match status" value="1"/>
</dbReference>
<dbReference type="InterPro" id="IPR004808">
    <property type="entry name" value="AP_endonuc_1"/>
</dbReference>
<dbReference type="GO" id="GO:0008081">
    <property type="term" value="F:phosphoric diester hydrolase activity"/>
    <property type="evidence" value="ECO:0007669"/>
    <property type="project" value="TreeGrafter"/>
</dbReference>
<feature type="active site" description="Proton acceptor" evidence="5">
    <location>
        <position position="461"/>
    </location>
</feature>
<dbReference type="GO" id="GO:0046872">
    <property type="term" value="F:metal ion binding"/>
    <property type="evidence" value="ECO:0007669"/>
    <property type="project" value="UniProtKB-KW"/>
</dbReference>
<feature type="region of interest" description="Disordered" evidence="8">
    <location>
        <begin position="53"/>
        <end position="98"/>
    </location>
</feature>
<sequence>MTLRTSALASTHQGQSAQPLNRIWTPGTLRIFSWNINGIAPFLEDYQQKSIRGFLRPSPDSGKKRPRGSDGVDDVTSDSENDELDISSTGTEDPATQGKASLRLALRRYRWPHVLFLQEVKIKPGDTKTLATVRAAVNHVSGSARVDHRGRRDVHNRGSELKPENEKDCNTRLEDGGPEYDVWFNLPADPRNAKGFGGKLYGVAAIVRKDFMDRYVQSIRDVAWDREGRVQVIETREVSFPLILTTDPATSASLVSHEGPNAEDPSSSAEPVTTTLAIINIYAVNGTSNDYYNTYTGAGAGTRHDRKLAVHMELLREAHALQRRGFQLIIAGDLNVARDELDGHPDLRTYPHQHVLNRADFNAKFFTKASIRNTHSVAAYPHLQDDDVTAKKEDTIQGLDGIDTFRHLHGSERRYSYYPRNRPWGTSCDRVDLIIASRALSGSIVAAGICDNPRDRGPSDHCPVWAEIGRYSNSNGYESRV</sequence>
<dbReference type="Proteomes" id="UP001320420">
    <property type="component" value="Unassembled WGS sequence"/>
</dbReference>
<dbReference type="PANTHER" id="PTHR22748:SF14">
    <property type="entry name" value="ENDONUCLEASE_EXONUCLEASE_PHOSPHATASE DOMAIN-CONTAINING PROTEIN"/>
    <property type="match status" value="1"/>
</dbReference>
<protein>
    <recommendedName>
        <fullName evidence="9">Endonuclease/exonuclease/phosphatase domain-containing protein</fullName>
    </recommendedName>
</protein>
<feature type="domain" description="Endonuclease/exonuclease/phosphatase" evidence="9">
    <location>
        <begin position="33"/>
        <end position="461"/>
    </location>
</feature>
<keyword evidence="3" id="KW-0378">Hydrolase</keyword>
<dbReference type="Gene3D" id="3.60.10.10">
    <property type="entry name" value="Endonuclease/exonuclease/phosphatase"/>
    <property type="match status" value="1"/>
</dbReference>
<proteinExistence type="inferred from homology"/>
<dbReference type="GO" id="GO:0005634">
    <property type="term" value="C:nucleus"/>
    <property type="evidence" value="ECO:0007669"/>
    <property type="project" value="TreeGrafter"/>
</dbReference>
<keyword evidence="4 6" id="KW-0460">Magnesium</keyword>
<evidence type="ECO:0000256" key="2">
    <source>
        <dbReference type="ARBA" id="ARBA00022723"/>
    </source>
</evidence>
<organism evidence="10 11">
    <name type="scientific">Diatrype stigma</name>
    <dbReference type="NCBI Taxonomy" id="117547"/>
    <lineage>
        <taxon>Eukaryota</taxon>
        <taxon>Fungi</taxon>
        <taxon>Dikarya</taxon>
        <taxon>Ascomycota</taxon>
        <taxon>Pezizomycotina</taxon>
        <taxon>Sordariomycetes</taxon>
        <taxon>Xylariomycetidae</taxon>
        <taxon>Xylariales</taxon>
        <taxon>Diatrypaceae</taxon>
        <taxon>Diatrype</taxon>
    </lineage>
</organism>
<evidence type="ECO:0000256" key="3">
    <source>
        <dbReference type="ARBA" id="ARBA00022801"/>
    </source>
</evidence>
<feature type="active site" description="Proton donor/acceptor" evidence="5">
    <location>
        <position position="333"/>
    </location>
</feature>